<keyword evidence="1" id="KW-1133">Transmembrane helix</keyword>
<evidence type="ECO:0000256" key="1">
    <source>
        <dbReference type="SAM" id="Phobius"/>
    </source>
</evidence>
<reference evidence="2 3" key="1">
    <citation type="submission" date="2016-06" db="EMBL/GenBank/DDBJ databases">
        <title>Complete genome sequence of a deep-branching marine Gamma Proteobacterium Woeseia oceani type strain XK5.</title>
        <authorList>
            <person name="Mu D."/>
            <person name="Du Z."/>
        </authorList>
    </citation>
    <scope>NUCLEOTIDE SEQUENCE [LARGE SCALE GENOMIC DNA]</scope>
    <source>
        <strain evidence="2 3">XK5</strain>
    </source>
</reference>
<organism evidence="2 3">
    <name type="scientific">Woeseia oceani</name>
    <dbReference type="NCBI Taxonomy" id="1548547"/>
    <lineage>
        <taxon>Bacteria</taxon>
        <taxon>Pseudomonadati</taxon>
        <taxon>Pseudomonadota</taxon>
        <taxon>Gammaproteobacteria</taxon>
        <taxon>Woeseiales</taxon>
        <taxon>Woeseiaceae</taxon>
        <taxon>Woeseia</taxon>
    </lineage>
</organism>
<keyword evidence="1" id="KW-0472">Membrane</keyword>
<dbReference type="OrthoDB" id="7238323at2"/>
<keyword evidence="1" id="KW-0812">Transmembrane</keyword>
<gene>
    <name evidence="2" type="ORF">BA177_16485</name>
</gene>
<feature type="transmembrane region" description="Helical" evidence="1">
    <location>
        <begin position="12"/>
        <end position="32"/>
    </location>
</feature>
<dbReference type="RefSeq" id="WP_068618022.1">
    <property type="nucleotide sequence ID" value="NZ_CP016268.1"/>
</dbReference>
<feature type="transmembrane region" description="Helical" evidence="1">
    <location>
        <begin position="142"/>
        <end position="161"/>
    </location>
</feature>
<name>A0A193LJJ4_9GAMM</name>
<dbReference type="InterPro" id="IPR005625">
    <property type="entry name" value="PepSY-ass_TM"/>
</dbReference>
<feature type="transmembrane region" description="Helical" evidence="1">
    <location>
        <begin position="332"/>
        <end position="353"/>
    </location>
</feature>
<evidence type="ECO:0000313" key="3">
    <source>
        <dbReference type="Proteomes" id="UP000092695"/>
    </source>
</evidence>
<dbReference type="EMBL" id="CP016268">
    <property type="protein sequence ID" value="ANO52569.1"/>
    <property type="molecule type" value="Genomic_DNA"/>
</dbReference>
<dbReference type="KEGG" id="woc:BA177_16485"/>
<accession>A0A193LJJ4</accession>
<protein>
    <recommendedName>
        <fullName evidence="4">PepSY domain-containing protein</fullName>
    </recommendedName>
</protein>
<dbReference type="Proteomes" id="UP000092695">
    <property type="component" value="Chromosome"/>
</dbReference>
<dbReference type="Pfam" id="PF03929">
    <property type="entry name" value="PepSY_TM"/>
    <property type="match status" value="1"/>
</dbReference>
<dbReference type="PANTHER" id="PTHR34219">
    <property type="entry name" value="IRON-REGULATED INNER MEMBRANE PROTEIN-RELATED"/>
    <property type="match status" value="1"/>
</dbReference>
<sequence length="379" mass="41597">MRKLMLVLHKYAGLSLGLMLGVIGISGSLLVFDHAIDEALTPEIVTADNPAQRAPLNDVLAAAKNAVDSSHRADRIYIARQAGSPHVVRFRLPAGQPGPVEVSVAPATAEVLAVRTWGEYPASWLYTFHYTLLAGPNGKTTVGLLGIVLLFFCVSGVIIWWPQQHRWRRALTVRWNRGAYLLNLDLHKTSGIYLLPILAVVSFSGVAIVFPNAIETMVSSALPMDQYPNPRSTIGAAMVPVSDAAATAATAFPDAELKRVQLPRSEDGPYLFYFNTAAEPWSNLGGSAVWVDAYSNRILATWNVTEVAAGSQFMRWQFPLHNGDALGMTGRWLVFIVGFLPALLFGTGVYMWWRKRKNRTGRIMLGRYAERKPGPDSVP</sequence>
<dbReference type="AlphaFoldDB" id="A0A193LJJ4"/>
<keyword evidence="3" id="KW-1185">Reference proteome</keyword>
<proteinExistence type="predicted"/>
<evidence type="ECO:0000313" key="2">
    <source>
        <dbReference type="EMBL" id="ANO52569.1"/>
    </source>
</evidence>
<evidence type="ECO:0008006" key="4">
    <source>
        <dbReference type="Google" id="ProtNLM"/>
    </source>
</evidence>
<dbReference type="STRING" id="1548547.BA177_16485"/>
<feature type="transmembrane region" description="Helical" evidence="1">
    <location>
        <begin position="192"/>
        <end position="214"/>
    </location>
</feature>